<evidence type="ECO:0008006" key="8">
    <source>
        <dbReference type="Google" id="ProtNLM"/>
    </source>
</evidence>
<feature type="compositionally biased region" description="Low complexity" evidence="3">
    <location>
        <begin position="13"/>
        <end position="22"/>
    </location>
</feature>
<evidence type="ECO:0000259" key="5">
    <source>
        <dbReference type="PROSITE" id="PS50056"/>
    </source>
</evidence>
<dbReference type="Pfam" id="PF00782">
    <property type="entry name" value="DSPc"/>
    <property type="match status" value="1"/>
</dbReference>
<protein>
    <recommendedName>
        <fullName evidence="8">Protein-tyrosine-phosphatase</fullName>
    </recommendedName>
</protein>
<dbReference type="EMBL" id="JAEHOE010000091">
    <property type="protein sequence ID" value="KAG2487860.1"/>
    <property type="molecule type" value="Genomic_DNA"/>
</dbReference>
<dbReference type="GO" id="GO:0005737">
    <property type="term" value="C:cytoplasm"/>
    <property type="evidence" value="ECO:0007669"/>
    <property type="project" value="TreeGrafter"/>
</dbReference>
<dbReference type="PROSITE" id="PS00383">
    <property type="entry name" value="TYR_PHOSPHATASE_1"/>
    <property type="match status" value="1"/>
</dbReference>
<dbReference type="PROSITE" id="PS50056">
    <property type="entry name" value="TYR_PHOSPHATASE_2"/>
    <property type="match status" value="1"/>
</dbReference>
<feature type="domain" description="Tyrosine specific protein phosphatases" evidence="5">
    <location>
        <begin position="96"/>
        <end position="158"/>
    </location>
</feature>
<evidence type="ECO:0000259" key="4">
    <source>
        <dbReference type="PROSITE" id="PS50054"/>
    </source>
</evidence>
<evidence type="ECO:0000313" key="7">
    <source>
        <dbReference type="Proteomes" id="UP000612055"/>
    </source>
</evidence>
<dbReference type="Gene3D" id="3.90.190.10">
    <property type="entry name" value="Protein tyrosine phosphatase superfamily"/>
    <property type="match status" value="1"/>
</dbReference>
<dbReference type="PROSITE" id="PS50054">
    <property type="entry name" value="TYR_PHOSPHATASE_DUAL"/>
    <property type="match status" value="1"/>
</dbReference>
<organism evidence="6 7">
    <name type="scientific">Edaphochlamys debaryana</name>
    <dbReference type="NCBI Taxonomy" id="47281"/>
    <lineage>
        <taxon>Eukaryota</taxon>
        <taxon>Viridiplantae</taxon>
        <taxon>Chlorophyta</taxon>
        <taxon>core chlorophytes</taxon>
        <taxon>Chlorophyceae</taxon>
        <taxon>CS clade</taxon>
        <taxon>Chlamydomonadales</taxon>
        <taxon>Chlamydomonadales incertae sedis</taxon>
        <taxon>Edaphochlamys</taxon>
    </lineage>
</organism>
<dbReference type="InterPro" id="IPR000340">
    <property type="entry name" value="Dual-sp_phosphatase_cat-dom"/>
</dbReference>
<feature type="domain" description="Tyrosine-protein phosphatase" evidence="4">
    <location>
        <begin position="38"/>
        <end position="179"/>
    </location>
</feature>
<proteinExistence type="predicted"/>
<dbReference type="SUPFAM" id="SSF52799">
    <property type="entry name" value="(Phosphotyrosine protein) phosphatases II"/>
    <property type="match status" value="1"/>
</dbReference>
<comment type="caution">
    <text evidence="6">The sequence shown here is derived from an EMBL/GenBank/DDBJ whole genome shotgun (WGS) entry which is preliminary data.</text>
</comment>
<sequence>MTAADGGEAKSDGAAGPNAGPGVASPLNTASLGLSLNSPQAVLPGLLISSFSVETSESTLKRQGVTHIVQVGIELHPSHLGKFKYLTVPVQDTEGADLVGQLQPILEFIDAARASGGVVLVHCMMGISRSASVCIAYLMWKERLEFVAAAERVYAARPCISPNPGFVLQLLEWERGGREFGGWKPWSRHRFLDSLEDAGGIQGAAFEAVMTAAGVSLAELEKAGGMAGGYGGGGLGTVSGMGLIVPSPAPPKRRPMPTKLSDRLCVIS</sequence>
<feature type="region of interest" description="Disordered" evidence="3">
    <location>
        <begin position="1"/>
        <end position="22"/>
    </location>
</feature>
<keyword evidence="2" id="KW-0904">Protein phosphatase</keyword>
<dbReference type="AlphaFoldDB" id="A0A835XQN0"/>
<evidence type="ECO:0000256" key="3">
    <source>
        <dbReference type="SAM" id="MobiDB-lite"/>
    </source>
</evidence>
<evidence type="ECO:0000256" key="1">
    <source>
        <dbReference type="ARBA" id="ARBA00022801"/>
    </source>
</evidence>
<dbReference type="Proteomes" id="UP000612055">
    <property type="component" value="Unassembled WGS sequence"/>
</dbReference>
<evidence type="ECO:0000256" key="2">
    <source>
        <dbReference type="ARBA" id="ARBA00022912"/>
    </source>
</evidence>
<dbReference type="InterPro" id="IPR029021">
    <property type="entry name" value="Prot-tyrosine_phosphatase-like"/>
</dbReference>
<dbReference type="InterPro" id="IPR016130">
    <property type="entry name" value="Tyr_Pase_AS"/>
</dbReference>
<keyword evidence="7" id="KW-1185">Reference proteome</keyword>
<name>A0A835XQN0_9CHLO</name>
<dbReference type="GO" id="GO:0008579">
    <property type="term" value="F:JUN kinase phosphatase activity"/>
    <property type="evidence" value="ECO:0007669"/>
    <property type="project" value="TreeGrafter"/>
</dbReference>
<reference evidence="6" key="1">
    <citation type="journal article" date="2020" name="bioRxiv">
        <title>Comparative genomics of Chlamydomonas.</title>
        <authorList>
            <person name="Craig R.J."/>
            <person name="Hasan A.R."/>
            <person name="Ness R.W."/>
            <person name="Keightley P.D."/>
        </authorList>
    </citation>
    <scope>NUCLEOTIDE SEQUENCE</scope>
    <source>
        <strain evidence="6">CCAP 11/70</strain>
    </source>
</reference>
<evidence type="ECO:0000313" key="6">
    <source>
        <dbReference type="EMBL" id="KAG2487860.1"/>
    </source>
</evidence>
<dbReference type="PANTHER" id="PTHR46377">
    <property type="entry name" value="DUAL SPECIFICITY PROTEIN PHOSPHATASE 19"/>
    <property type="match status" value="1"/>
</dbReference>
<dbReference type="CDD" id="cd14498">
    <property type="entry name" value="DSP"/>
    <property type="match status" value="1"/>
</dbReference>
<dbReference type="InterPro" id="IPR000387">
    <property type="entry name" value="Tyr_Pase_dom"/>
</dbReference>
<dbReference type="OrthoDB" id="10252009at2759"/>
<keyword evidence="1" id="KW-0378">Hydrolase</keyword>
<accession>A0A835XQN0</accession>
<dbReference type="SMART" id="SM00195">
    <property type="entry name" value="DSPc"/>
    <property type="match status" value="1"/>
</dbReference>
<gene>
    <name evidence="6" type="ORF">HYH03_013576</name>
</gene>
<dbReference type="InterPro" id="IPR020422">
    <property type="entry name" value="TYR_PHOSPHATASE_DUAL_dom"/>
</dbReference>
<dbReference type="PANTHER" id="PTHR46377:SF1">
    <property type="entry name" value="DUAL SPECIFICITY PROTEIN PHOSPHATASE 19"/>
    <property type="match status" value="1"/>
</dbReference>